<keyword evidence="3" id="KW-1185">Reference proteome</keyword>
<organism evidence="2 3">
    <name type="scientific">Portunus trituberculatus</name>
    <name type="common">Swimming crab</name>
    <name type="synonym">Neptunus trituberculatus</name>
    <dbReference type="NCBI Taxonomy" id="210409"/>
    <lineage>
        <taxon>Eukaryota</taxon>
        <taxon>Metazoa</taxon>
        <taxon>Ecdysozoa</taxon>
        <taxon>Arthropoda</taxon>
        <taxon>Crustacea</taxon>
        <taxon>Multicrustacea</taxon>
        <taxon>Malacostraca</taxon>
        <taxon>Eumalacostraca</taxon>
        <taxon>Eucarida</taxon>
        <taxon>Decapoda</taxon>
        <taxon>Pleocyemata</taxon>
        <taxon>Brachyura</taxon>
        <taxon>Eubrachyura</taxon>
        <taxon>Portunoidea</taxon>
        <taxon>Portunidae</taxon>
        <taxon>Portuninae</taxon>
        <taxon>Portunus</taxon>
    </lineage>
</organism>
<dbReference type="AlphaFoldDB" id="A0A5B7CQ61"/>
<evidence type="ECO:0000313" key="3">
    <source>
        <dbReference type="Proteomes" id="UP000324222"/>
    </source>
</evidence>
<dbReference type="EMBL" id="VSRR010000137">
    <property type="protein sequence ID" value="MPC10941.1"/>
    <property type="molecule type" value="Genomic_DNA"/>
</dbReference>
<dbReference type="OrthoDB" id="407432at2759"/>
<comment type="caution">
    <text evidence="2">The sequence shown here is derived from an EMBL/GenBank/DDBJ whole genome shotgun (WGS) entry which is preliminary data.</text>
</comment>
<evidence type="ECO:0000313" key="2">
    <source>
        <dbReference type="EMBL" id="MPC10941.1"/>
    </source>
</evidence>
<dbReference type="Proteomes" id="UP000324222">
    <property type="component" value="Unassembled WGS sequence"/>
</dbReference>
<dbReference type="Pfam" id="PF22600">
    <property type="entry name" value="MTPAP-like_central"/>
    <property type="match status" value="1"/>
</dbReference>
<dbReference type="InterPro" id="IPR043519">
    <property type="entry name" value="NT_sf"/>
</dbReference>
<dbReference type="InterPro" id="IPR054708">
    <property type="entry name" value="MTPAP-like_central"/>
</dbReference>
<dbReference type="SUPFAM" id="SSF81301">
    <property type="entry name" value="Nucleotidyltransferase"/>
    <property type="match status" value="1"/>
</dbReference>
<feature type="domain" description="Poly(A) RNA polymerase mitochondrial-like central palm" evidence="1">
    <location>
        <begin position="6"/>
        <end position="53"/>
    </location>
</feature>
<sequence length="115" mass="12934">MQIWQHYRRGIVNYLTPYFPKVVGHIFGSAANNLGFTGCDVDIYLDLGVYPWIEYESKGEKASQGQHSVKKGPLVAGSLKDKKGYPKLGSKCRDTSLSLEINCRSLQEQRMGVHQ</sequence>
<accession>A0A5B7CQ61</accession>
<evidence type="ECO:0000259" key="1">
    <source>
        <dbReference type="Pfam" id="PF22600"/>
    </source>
</evidence>
<protein>
    <recommendedName>
        <fullName evidence="1">Poly(A) RNA polymerase mitochondrial-like central palm domain-containing protein</fullName>
    </recommendedName>
</protein>
<reference evidence="2 3" key="1">
    <citation type="submission" date="2019-05" db="EMBL/GenBank/DDBJ databases">
        <title>Another draft genome of Portunus trituberculatus and its Hox gene families provides insights of decapod evolution.</title>
        <authorList>
            <person name="Jeong J.-H."/>
            <person name="Song I."/>
            <person name="Kim S."/>
            <person name="Choi T."/>
            <person name="Kim D."/>
            <person name="Ryu S."/>
            <person name="Kim W."/>
        </authorList>
    </citation>
    <scope>NUCLEOTIDE SEQUENCE [LARGE SCALE GENOMIC DNA]</scope>
    <source>
        <tissue evidence="2">Muscle</tissue>
    </source>
</reference>
<name>A0A5B7CQ61_PORTR</name>
<proteinExistence type="predicted"/>
<gene>
    <name evidence="2" type="ORF">E2C01_003585</name>
</gene>
<dbReference type="Gene3D" id="3.30.460.10">
    <property type="entry name" value="Beta Polymerase, domain 2"/>
    <property type="match status" value="1"/>
</dbReference>